<comment type="caution">
    <text evidence="2">The sequence shown here is derived from an EMBL/GenBank/DDBJ whole genome shotgun (WGS) entry which is preliminary data.</text>
</comment>
<dbReference type="AlphaFoldDB" id="A0A845E2Y7"/>
<evidence type="ECO:0000313" key="2">
    <source>
        <dbReference type="EMBL" id="MYL50005.1"/>
    </source>
</evidence>
<dbReference type="OrthoDB" id="9796570at2"/>
<accession>A0A845E2Y7</accession>
<feature type="domain" description="Dienelactone hydrolase" evidence="1">
    <location>
        <begin position="79"/>
        <end position="177"/>
    </location>
</feature>
<gene>
    <name evidence="2" type="ORF">GLV98_10950</name>
</gene>
<proteinExistence type="predicted"/>
<evidence type="ECO:0000259" key="1">
    <source>
        <dbReference type="Pfam" id="PF01738"/>
    </source>
</evidence>
<dbReference type="Pfam" id="PF01738">
    <property type="entry name" value="DLH"/>
    <property type="match status" value="1"/>
</dbReference>
<dbReference type="InterPro" id="IPR002925">
    <property type="entry name" value="Dienelactn_hydro"/>
</dbReference>
<protein>
    <submittedName>
        <fullName evidence="2">Carboxylesterase</fullName>
    </submittedName>
</protein>
<organism evidence="2 3">
    <name type="scientific">Halobacillus litoralis</name>
    <dbReference type="NCBI Taxonomy" id="45668"/>
    <lineage>
        <taxon>Bacteria</taxon>
        <taxon>Bacillati</taxon>
        <taxon>Bacillota</taxon>
        <taxon>Bacilli</taxon>
        <taxon>Bacillales</taxon>
        <taxon>Bacillaceae</taxon>
        <taxon>Halobacillus</taxon>
    </lineage>
</organism>
<name>A0A845E2Y7_9BACI</name>
<sequence length="203" mass="23134">MKHFFHRSEESKKVFILLHGTGGRETDLLPVAARLDSSFSVLGIRGDVVENNQFRYFKRNTDGSMDEGSLMIKTKDLLEFIQEASETYQFEMKDLHIIGYSNGANVAVSLLMHEPDWFGTALLFHPSHPLKSYDDAELDGLDIFITAGAMDRMVLPSEAVQLKKHLSLMGARVSLHMTDYGHELRTTEFIKASSWWSENNEKY</sequence>
<evidence type="ECO:0000313" key="3">
    <source>
        <dbReference type="Proteomes" id="UP000447393"/>
    </source>
</evidence>
<dbReference type="GO" id="GO:0016787">
    <property type="term" value="F:hydrolase activity"/>
    <property type="evidence" value="ECO:0007669"/>
    <property type="project" value="InterPro"/>
</dbReference>
<dbReference type="Gene3D" id="3.40.50.1820">
    <property type="entry name" value="alpha/beta hydrolase"/>
    <property type="match status" value="1"/>
</dbReference>
<dbReference type="SUPFAM" id="SSF53474">
    <property type="entry name" value="alpha/beta-Hydrolases"/>
    <property type="match status" value="1"/>
</dbReference>
<dbReference type="InterPro" id="IPR029058">
    <property type="entry name" value="AB_hydrolase_fold"/>
</dbReference>
<dbReference type="EMBL" id="WMEZ01000003">
    <property type="protein sequence ID" value="MYL50005.1"/>
    <property type="molecule type" value="Genomic_DNA"/>
</dbReference>
<dbReference type="Proteomes" id="UP000447393">
    <property type="component" value="Unassembled WGS sequence"/>
</dbReference>
<dbReference type="RefSeq" id="WP_160915024.1">
    <property type="nucleotide sequence ID" value="NZ_WMEZ01000003.1"/>
</dbReference>
<reference evidence="2 3" key="1">
    <citation type="submission" date="2019-11" db="EMBL/GenBank/DDBJ databases">
        <title>Genome sequences of 17 halophilic strains isolated from different environments.</title>
        <authorList>
            <person name="Furrow R.E."/>
        </authorList>
    </citation>
    <scope>NUCLEOTIDE SEQUENCE [LARGE SCALE GENOMIC DNA]</scope>
    <source>
        <strain evidence="2 3">22505_10_Sand</strain>
    </source>
</reference>